<name>A0A0U5ET02_9BACT</name>
<dbReference type="Proteomes" id="UP000069902">
    <property type="component" value="Chromosome cPNK"/>
</dbReference>
<dbReference type="AlphaFoldDB" id="A0A0U5ET02"/>
<reference evidence="2" key="1">
    <citation type="submission" date="2015-09" db="EMBL/GenBank/DDBJ databases">
        <authorList>
            <person name="Bertelli C."/>
        </authorList>
    </citation>
    <scope>NUCLEOTIDE SEQUENCE [LARGE SCALE GENOMIC DNA]</scope>
    <source>
        <strain evidence="2">KNic</strain>
    </source>
</reference>
<gene>
    <name evidence="1" type="ORF">PNK_1722</name>
</gene>
<protein>
    <submittedName>
        <fullName evidence="1">Uncharacterized protein</fullName>
    </submittedName>
</protein>
<evidence type="ECO:0000313" key="2">
    <source>
        <dbReference type="Proteomes" id="UP000069902"/>
    </source>
</evidence>
<sequence length="514" mass="59245">MNFLSFSNSFEQNLVQYYQIEDRNSVSFTPIRSSFRNLAGFLNLQKEEIQKNGSHFNYAGYFYTLEQVKRVLNQTQLGLSTARITSDTFSKVFAHIHKHEIAAYIALQVDGKLPVSHGNQFSATIQKWEEEVNHPSKKSLHTELTEAFHHLSIRETDSFSEDFIEYVTGWNNPRATFSILKALENHAQQSKSDFNYPKLEAAIQRSLTFAQKHHRANELFLNQSSEQKQMGINSYYGHIGQAFPCLLQLEEAGFTDLAFLDDEELLAKAKEKFPDFNWPFLLMLCQDAHAARNNWIPPGVILLDILHGMRHDISHLQEGEQVLYPMGSSNHLVLCKIKKETNEHFSFTLYNPGDYVEKFHKTRATEEAVYAQAYKLSELSLEAVNNPVFLSVLLNVSIQSEEMVEFYQAVQDHLIHNHNGKIAPSTKWFKLPNQGICSVACWDMFLQDELPREDYKQFKMHKTSRAIQKLSHVITCYSEIVKTVSHRAHQLSINDHINQVCTLKSLTESELTDF</sequence>
<dbReference type="InParanoid" id="A0A0U5ET02"/>
<evidence type="ECO:0000313" key="1">
    <source>
        <dbReference type="EMBL" id="CUI17329.1"/>
    </source>
</evidence>
<organism evidence="1 2">
    <name type="scientific">Candidatus Protochlamydia naegleriophila</name>
    <dbReference type="NCBI Taxonomy" id="389348"/>
    <lineage>
        <taxon>Bacteria</taxon>
        <taxon>Pseudomonadati</taxon>
        <taxon>Chlamydiota</taxon>
        <taxon>Chlamydiia</taxon>
        <taxon>Parachlamydiales</taxon>
        <taxon>Parachlamydiaceae</taxon>
        <taxon>Candidatus Protochlamydia</taxon>
    </lineage>
</organism>
<dbReference type="EMBL" id="LN879502">
    <property type="protein sequence ID" value="CUI17329.1"/>
    <property type="molecule type" value="Genomic_DNA"/>
</dbReference>
<accession>A0A0U5ET02</accession>
<dbReference type="PATRIC" id="fig|389348.3.peg.1936"/>
<proteinExistence type="predicted"/>
<dbReference type="RefSeq" id="WP_059061489.1">
    <property type="nucleotide sequence ID" value="NZ_LN879502.1"/>
</dbReference>
<keyword evidence="2" id="KW-1185">Reference proteome</keyword>
<dbReference type="KEGG" id="pnl:PNK_1722"/>